<organism evidence="2 3">
    <name type="scientific">Sphingomonas mucosissima</name>
    <dbReference type="NCBI Taxonomy" id="370959"/>
    <lineage>
        <taxon>Bacteria</taxon>
        <taxon>Pseudomonadati</taxon>
        <taxon>Pseudomonadota</taxon>
        <taxon>Alphaproteobacteria</taxon>
        <taxon>Sphingomonadales</taxon>
        <taxon>Sphingomonadaceae</taxon>
        <taxon>Sphingomonas</taxon>
    </lineage>
</organism>
<dbReference type="Pfam" id="PF04977">
    <property type="entry name" value="DivIC"/>
    <property type="match status" value="1"/>
</dbReference>
<dbReference type="AlphaFoldDB" id="A0A245ZQV4"/>
<sequence>MKPLELTKAFGENQPVSRRKPSSLSAVLKRAAWPAAALLVMAFFGGYAVLGANGLLAYGDYKRLVAKRELHYAALDQKRELLRNRVALLDPRHANPDMVDELVRRELNVAHPDEVIVPLK</sequence>
<dbReference type="EMBL" id="NBBJ01000001">
    <property type="protein sequence ID" value="OWK32123.1"/>
    <property type="molecule type" value="Genomic_DNA"/>
</dbReference>
<dbReference type="InterPro" id="IPR007060">
    <property type="entry name" value="FtsL/DivIC"/>
</dbReference>
<proteinExistence type="predicted"/>
<accession>A0A245ZQV4</accession>
<feature type="transmembrane region" description="Helical" evidence="1">
    <location>
        <begin position="31"/>
        <end position="58"/>
    </location>
</feature>
<keyword evidence="1" id="KW-0812">Transmembrane</keyword>
<comment type="caution">
    <text evidence="2">The sequence shown here is derived from an EMBL/GenBank/DDBJ whole genome shotgun (WGS) entry which is preliminary data.</text>
</comment>
<keyword evidence="3" id="KW-1185">Reference proteome</keyword>
<name>A0A245ZQV4_9SPHN</name>
<protein>
    <submittedName>
        <fullName evidence="2">Septum formation initiator</fullName>
    </submittedName>
</protein>
<evidence type="ECO:0000313" key="2">
    <source>
        <dbReference type="EMBL" id="OWK32123.1"/>
    </source>
</evidence>
<reference evidence="2 3" key="1">
    <citation type="submission" date="2017-03" db="EMBL/GenBank/DDBJ databases">
        <title>Genome sequence of Sphingomonas mucosissima DSM 17494.</title>
        <authorList>
            <person name="Poehlein A."/>
            <person name="Wuebbeler J.H."/>
            <person name="Steinbuechel A."/>
            <person name="Daniel R."/>
        </authorList>
    </citation>
    <scope>NUCLEOTIDE SEQUENCE [LARGE SCALE GENOMIC DNA]</scope>
    <source>
        <strain evidence="2 3">DSM 17494</strain>
    </source>
</reference>
<dbReference type="Proteomes" id="UP000197783">
    <property type="component" value="Unassembled WGS sequence"/>
</dbReference>
<keyword evidence="1" id="KW-0472">Membrane</keyword>
<evidence type="ECO:0000313" key="3">
    <source>
        <dbReference type="Proteomes" id="UP000197783"/>
    </source>
</evidence>
<keyword evidence="1" id="KW-1133">Transmembrane helix</keyword>
<gene>
    <name evidence="2" type="ORF">SPMU_04440</name>
</gene>
<evidence type="ECO:0000256" key="1">
    <source>
        <dbReference type="SAM" id="Phobius"/>
    </source>
</evidence>